<comment type="function">
    <text evidence="7">Involved in DNA repair and RecF pathway recombination.</text>
</comment>
<dbReference type="InterPro" id="IPR012340">
    <property type="entry name" value="NA-bd_OB-fold"/>
</dbReference>
<proteinExistence type="inferred from homology"/>
<dbReference type="EMBL" id="MFQS01000017">
    <property type="protein sequence ID" value="OGH83237.1"/>
    <property type="molecule type" value="Genomic_DNA"/>
</dbReference>
<dbReference type="Proteomes" id="UP000176300">
    <property type="component" value="Unassembled WGS sequence"/>
</dbReference>
<dbReference type="AlphaFoldDB" id="A0A1F6NH20"/>
<feature type="domain" description="DNA replication/recombination mediator RecO N-terminal" evidence="8">
    <location>
        <begin position="2"/>
        <end position="73"/>
    </location>
</feature>
<comment type="caution">
    <text evidence="9">The sequence shown here is derived from an EMBL/GenBank/DDBJ whole genome shotgun (WGS) entry which is preliminary data.</text>
</comment>
<dbReference type="PANTHER" id="PTHR33991:SF1">
    <property type="entry name" value="DNA REPAIR PROTEIN RECO"/>
    <property type="match status" value="1"/>
</dbReference>
<evidence type="ECO:0000256" key="6">
    <source>
        <dbReference type="ARBA" id="ARBA00033409"/>
    </source>
</evidence>
<sequence length="255" mass="29695">MESIVLARRDFREFDQIITLYTKERGKIELLARGVKKMESKNSAHLEPFSYLFAEAIEGKEIDHLTRAVPINFFAKIRQNLDKSLATGFIASFLEKNTEVNQPDKNVYEIFLSWLKFAEKTEKFNFILVDAFVINLFSALGFYPILEHCVVCEKEYKELIKENLLNKKSLGFYFAGGGIICPVCRDKKDYAGEQIINCGLKEISNLQVLLKNNWQLINEFDMEKSEQTKLHKLIYEFVLFHCEKKVSDWGLTLKH</sequence>
<keyword evidence="4 7" id="KW-0233">DNA recombination</keyword>
<dbReference type="SUPFAM" id="SSF50249">
    <property type="entry name" value="Nucleic acid-binding proteins"/>
    <property type="match status" value="1"/>
</dbReference>
<gene>
    <name evidence="7" type="primary">recO</name>
    <name evidence="9" type="ORF">A2373_01635</name>
</gene>
<dbReference type="PANTHER" id="PTHR33991">
    <property type="entry name" value="DNA REPAIR PROTEIN RECO"/>
    <property type="match status" value="1"/>
</dbReference>
<dbReference type="Pfam" id="PF11967">
    <property type="entry name" value="RecO_N"/>
    <property type="match status" value="1"/>
</dbReference>
<dbReference type="GO" id="GO:0043590">
    <property type="term" value="C:bacterial nucleoid"/>
    <property type="evidence" value="ECO:0007669"/>
    <property type="project" value="TreeGrafter"/>
</dbReference>
<dbReference type="InterPro" id="IPR003717">
    <property type="entry name" value="RecO"/>
</dbReference>
<dbReference type="Gene3D" id="1.20.1440.120">
    <property type="entry name" value="Recombination protein O, C-terminal domain"/>
    <property type="match status" value="1"/>
</dbReference>
<keyword evidence="5 7" id="KW-0234">DNA repair</keyword>
<evidence type="ECO:0000256" key="7">
    <source>
        <dbReference type="HAMAP-Rule" id="MF_00201"/>
    </source>
</evidence>
<dbReference type="InterPro" id="IPR042242">
    <property type="entry name" value="RecO_C"/>
</dbReference>
<dbReference type="GO" id="GO:0006310">
    <property type="term" value="P:DNA recombination"/>
    <property type="evidence" value="ECO:0007669"/>
    <property type="project" value="UniProtKB-UniRule"/>
</dbReference>
<evidence type="ECO:0000256" key="4">
    <source>
        <dbReference type="ARBA" id="ARBA00023172"/>
    </source>
</evidence>
<accession>A0A1F6NH20</accession>
<keyword evidence="3 7" id="KW-0227">DNA damage</keyword>
<evidence type="ECO:0000256" key="1">
    <source>
        <dbReference type="ARBA" id="ARBA00007452"/>
    </source>
</evidence>
<dbReference type="Pfam" id="PF02565">
    <property type="entry name" value="RecO_C"/>
    <property type="match status" value="1"/>
</dbReference>
<organism evidence="9 10">
    <name type="scientific">Candidatus Magasanikbacteria bacterium RIFOXYB1_FULL_40_15</name>
    <dbReference type="NCBI Taxonomy" id="1798697"/>
    <lineage>
        <taxon>Bacteria</taxon>
        <taxon>Candidatus Magasanikiibacteriota</taxon>
    </lineage>
</organism>
<reference evidence="9 10" key="1">
    <citation type="journal article" date="2016" name="Nat. Commun.">
        <title>Thousands of microbial genomes shed light on interconnected biogeochemical processes in an aquifer system.</title>
        <authorList>
            <person name="Anantharaman K."/>
            <person name="Brown C.T."/>
            <person name="Hug L.A."/>
            <person name="Sharon I."/>
            <person name="Castelle C.J."/>
            <person name="Probst A.J."/>
            <person name="Thomas B.C."/>
            <person name="Singh A."/>
            <person name="Wilkins M.J."/>
            <person name="Karaoz U."/>
            <person name="Brodie E.L."/>
            <person name="Williams K.H."/>
            <person name="Hubbard S.S."/>
            <person name="Banfield J.F."/>
        </authorList>
    </citation>
    <scope>NUCLEOTIDE SEQUENCE [LARGE SCALE GENOMIC DNA]</scope>
</reference>
<dbReference type="InterPro" id="IPR037278">
    <property type="entry name" value="ARFGAP/RecO"/>
</dbReference>
<evidence type="ECO:0000256" key="2">
    <source>
        <dbReference type="ARBA" id="ARBA00021310"/>
    </source>
</evidence>
<dbReference type="InterPro" id="IPR022572">
    <property type="entry name" value="DNA_rep/recomb_RecO_N"/>
</dbReference>
<protein>
    <recommendedName>
        <fullName evidence="2 7">DNA repair protein RecO</fullName>
    </recommendedName>
    <alternativeName>
        <fullName evidence="6 7">Recombination protein O</fullName>
    </alternativeName>
</protein>
<evidence type="ECO:0000313" key="10">
    <source>
        <dbReference type="Proteomes" id="UP000176300"/>
    </source>
</evidence>
<dbReference type="SUPFAM" id="SSF57863">
    <property type="entry name" value="ArfGap/RecO-like zinc finger"/>
    <property type="match status" value="1"/>
</dbReference>
<comment type="similarity">
    <text evidence="1 7">Belongs to the RecO family.</text>
</comment>
<evidence type="ECO:0000259" key="8">
    <source>
        <dbReference type="Pfam" id="PF11967"/>
    </source>
</evidence>
<evidence type="ECO:0000256" key="5">
    <source>
        <dbReference type="ARBA" id="ARBA00023204"/>
    </source>
</evidence>
<evidence type="ECO:0000256" key="3">
    <source>
        <dbReference type="ARBA" id="ARBA00022763"/>
    </source>
</evidence>
<dbReference type="Gene3D" id="2.40.50.140">
    <property type="entry name" value="Nucleic acid-binding proteins"/>
    <property type="match status" value="1"/>
</dbReference>
<evidence type="ECO:0000313" key="9">
    <source>
        <dbReference type="EMBL" id="OGH83237.1"/>
    </source>
</evidence>
<dbReference type="GO" id="GO:0006302">
    <property type="term" value="P:double-strand break repair"/>
    <property type="evidence" value="ECO:0007669"/>
    <property type="project" value="TreeGrafter"/>
</dbReference>
<dbReference type="HAMAP" id="MF_00201">
    <property type="entry name" value="RecO"/>
    <property type="match status" value="1"/>
</dbReference>
<name>A0A1F6NH20_9BACT</name>
<dbReference type="NCBIfam" id="TIGR00613">
    <property type="entry name" value="reco"/>
    <property type="match status" value="1"/>
</dbReference>
<dbReference type="STRING" id="1798697.A2373_01635"/>